<name>A0A2J6QZH6_HYAVF</name>
<feature type="region of interest" description="Disordered" evidence="3">
    <location>
        <begin position="1"/>
        <end position="42"/>
    </location>
</feature>
<organism evidence="5 6">
    <name type="scientific">Hyaloscypha variabilis (strain UAMH 11265 / GT02V1 / F)</name>
    <name type="common">Meliniomyces variabilis</name>
    <dbReference type="NCBI Taxonomy" id="1149755"/>
    <lineage>
        <taxon>Eukaryota</taxon>
        <taxon>Fungi</taxon>
        <taxon>Dikarya</taxon>
        <taxon>Ascomycota</taxon>
        <taxon>Pezizomycotina</taxon>
        <taxon>Leotiomycetes</taxon>
        <taxon>Helotiales</taxon>
        <taxon>Hyaloscyphaceae</taxon>
        <taxon>Hyaloscypha</taxon>
        <taxon>Hyaloscypha variabilis</taxon>
    </lineage>
</organism>
<dbReference type="PROSITE" id="PS00463">
    <property type="entry name" value="ZN2_CY6_FUNGAL_1"/>
    <property type="match status" value="1"/>
</dbReference>
<dbReference type="PROSITE" id="PS50048">
    <property type="entry name" value="ZN2_CY6_FUNGAL_2"/>
    <property type="match status" value="1"/>
</dbReference>
<dbReference type="PANTHER" id="PTHR47785">
    <property type="entry name" value="ZN(II)2CYS6 TRANSCRIPTION FACTOR (EUROFUNG)-RELATED-RELATED"/>
    <property type="match status" value="1"/>
</dbReference>
<dbReference type="InterPro" id="IPR053181">
    <property type="entry name" value="EcdB-like_regulator"/>
</dbReference>
<evidence type="ECO:0000259" key="4">
    <source>
        <dbReference type="PROSITE" id="PS50048"/>
    </source>
</evidence>
<dbReference type="SMART" id="SM00066">
    <property type="entry name" value="GAL4"/>
    <property type="match status" value="1"/>
</dbReference>
<keyword evidence="2" id="KW-0539">Nucleus</keyword>
<reference evidence="5 6" key="1">
    <citation type="submission" date="2016-04" db="EMBL/GenBank/DDBJ databases">
        <title>A degradative enzymes factory behind the ericoid mycorrhizal symbiosis.</title>
        <authorList>
            <consortium name="DOE Joint Genome Institute"/>
            <person name="Martino E."/>
            <person name="Morin E."/>
            <person name="Grelet G."/>
            <person name="Kuo A."/>
            <person name="Kohler A."/>
            <person name="Daghino S."/>
            <person name="Barry K."/>
            <person name="Choi C."/>
            <person name="Cichocki N."/>
            <person name="Clum A."/>
            <person name="Copeland A."/>
            <person name="Hainaut M."/>
            <person name="Haridas S."/>
            <person name="Labutti K."/>
            <person name="Lindquist E."/>
            <person name="Lipzen A."/>
            <person name="Khouja H.-R."/>
            <person name="Murat C."/>
            <person name="Ohm R."/>
            <person name="Olson A."/>
            <person name="Spatafora J."/>
            <person name="Veneault-Fourrey C."/>
            <person name="Henrissat B."/>
            <person name="Grigoriev I."/>
            <person name="Martin F."/>
            <person name="Perotto S."/>
        </authorList>
    </citation>
    <scope>NUCLEOTIDE SEQUENCE [LARGE SCALE GENOMIC DNA]</scope>
    <source>
        <strain evidence="5 6">F</strain>
    </source>
</reference>
<dbReference type="GO" id="GO:0006351">
    <property type="term" value="P:DNA-templated transcription"/>
    <property type="evidence" value="ECO:0007669"/>
    <property type="project" value="InterPro"/>
</dbReference>
<dbReference type="Pfam" id="PF00172">
    <property type="entry name" value="Zn_clus"/>
    <property type="match status" value="1"/>
</dbReference>
<feature type="region of interest" description="Disordered" evidence="3">
    <location>
        <begin position="110"/>
        <end position="134"/>
    </location>
</feature>
<protein>
    <recommendedName>
        <fullName evidence="4">Zn(2)-C6 fungal-type domain-containing protein</fullName>
    </recommendedName>
</protein>
<dbReference type="Proteomes" id="UP000235786">
    <property type="component" value="Unassembled WGS sequence"/>
</dbReference>
<dbReference type="InterPro" id="IPR001138">
    <property type="entry name" value="Zn2Cys6_DnaBD"/>
</dbReference>
<evidence type="ECO:0000256" key="3">
    <source>
        <dbReference type="SAM" id="MobiDB-lite"/>
    </source>
</evidence>
<evidence type="ECO:0000256" key="1">
    <source>
        <dbReference type="ARBA" id="ARBA00022723"/>
    </source>
</evidence>
<proteinExistence type="predicted"/>
<evidence type="ECO:0000313" key="6">
    <source>
        <dbReference type="Proteomes" id="UP000235786"/>
    </source>
</evidence>
<dbReference type="InterPro" id="IPR036864">
    <property type="entry name" value="Zn2-C6_fun-type_DNA-bd_sf"/>
</dbReference>
<dbReference type="Gene3D" id="4.10.240.10">
    <property type="entry name" value="Zn(2)-C6 fungal-type DNA-binding domain"/>
    <property type="match status" value="1"/>
</dbReference>
<dbReference type="InterPro" id="IPR007219">
    <property type="entry name" value="XnlR_reg_dom"/>
</dbReference>
<dbReference type="AlphaFoldDB" id="A0A2J6QZH6"/>
<dbReference type="CDD" id="cd12148">
    <property type="entry name" value="fungal_TF_MHR"/>
    <property type="match status" value="1"/>
</dbReference>
<feature type="domain" description="Zn(2)-C6 fungal-type" evidence="4">
    <location>
        <begin position="50"/>
        <end position="80"/>
    </location>
</feature>
<dbReference type="SUPFAM" id="SSF57701">
    <property type="entry name" value="Zn2/Cys6 DNA-binding domain"/>
    <property type="match status" value="1"/>
</dbReference>
<dbReference type="CDD" id="cd00067">
    <property type="entry name" value="GAL4"/>
    <property type="match status" value="1"/>
</dbReference>
<accession>A0A2J6QZH6</accession>
<dbReference type="GO" id="GO:0003677">
    <property type="term" value="F:DNA binding"/>
    <property type="evidence" value="ECO:0007669"/>
    <property type="project" value="InterPro"/>
</dbReference>
<evidence type="ECO:0000313" key="5">
    <source>
        <dbReference type="EMBL" id="PMD31662.1"/>
    </source>
</evidence>
<sequence length="598" mass="68694">MDPHSDSHASISDGAEPNGHSIRPTINTSPRKRQSQDTKLAYPRKRAVQACRTCRLRRTKCDNEHPTCTSCVIMGVECIYQEKDPSKFDPASLAILQRFDALEQLIRTSLNSSERPNQGDQRVPSVSAPADLESPTLERASDSVSCYINIEAVLSWPIFEDQDFGRRLDLKSLLQDSHEYDASYSLSVAPDFEDYEANQLLQQFLDNVHIFNPVLEETKIKEYLRNAHLKGISWDAQSCLLLLIYALGSIATPYEKATGETSLNFRKSREFKQAESLFFAAQKRMGMLLCKGGVVEAQCFFLAGVYLMSTLRPMEAWRMFVQAVACCQSFRNPRRIDVDYEEKRHLEQSIYWSCFKSELELRLELNISENIVSDLTYPDFFPSPPKGLESQGEAVWYFYLAEIALRRLGNRILNYIYRHKASATSDLDIKQAIHNFEDQAERWRNSLPTVLRLDGAEEGNNDHAALKFILSGHLLDCYEMMYWPFVIEAVHGNLRGDDVHSFSTKGFLVCIDRIRKNESGFYHRHHGTWLMLRSCTRSALVLLAAARTPHLHSKLPSEWEVAIYKVFGMLNYWREESRDVLDRLGILEAMMRDVTLHE</sequence>
<gene>
    <name evidence="5" type="ORF">L207DRAFT_500695</name>
</gene>
<evidence type="ECO:0000256" key="2">
    <source>
        <dbReference type="ARBA" id="ARBA00023242"/>
    </source>
</evidence>
<dbReference type="OrthoDB" id="4356994at2759"/>
<dbReference type="GO" id="GO:0000981">
    <property type="term" value="F:DNA-binding transcription factor activity, RNA polymerase II-specific"/>
    <property type="evidence" value="ECO:0007669"/>
    <property type="project" value="InterPro"/>
</dbReference>
<dbReference type="PANTHER" id="PTHR47785:SF7">
    <property type="entry name" value="ZN(II)2CYS6 TRANSCRIPTION FACTOR (EUROFUNG)"/>
    <property type="match status" value="1"/>
</dbReference>
<keyword evidence="6" id="KW-1185">Reference proteome</keyword>
<dbReference type="Pfam" id="PF04082">
    <property type="entry name" value="Fungal_trans"/>
    <property type="match status" value="1"/>
</dbReference>
<dbReference type="GO" id="GO:0008270">
    <property type="term" value="F:zinc ion binding"/>
    <property type="evidence" value="ECO:0007669"/>
    <property type="project" value="InterPro"/>
</dbReference>
<feature type="compositionally biased region" description="Polar residues" evidence="3">
    <location>
        <begin position="110"/>
        <end position="120"/>
    </location>
</feature>
<keyword evidence="1" id="KW-0479">Metal-binding</keyword>
<dbReference type="STRING" id="1149755.A0A2J6QZH6"/>
<dbReference type="EMBL" id="KZ613961">
    <property type="protein sequence ID" value="PMD31662.1"/>
    <property type="molecule type" value="Genomic_DNA"/>
</dbReference>